<accession>A0ACB8TU13</accession>
<dbReference type="Proteomes" id="UP001055072">
    <property type="component" value="Unassembled WGS sequence"/>
</dbReference>
<name>A0ACB8TU13_9APHY</name>
<keyword evidence="2" id="KW-1185">Reference proteome</keyword>
<dbReference type="EMBL" id="MU274931">
    <property type="protein sequence ID" value="KAI0085485.1"/>
    <property type="molecule type" value="Genomic_DNA"/>
</dbReference>
<evidence type="ECO:0000313" key="2">
    <source>
        <dbReference type="Proteomes" id="UP001055072"/>
    </source>
</evidence>
<gene>
    <name evidence="1" type="ORF">BDY19DRAFT_996829</name>
</gene>
<proteinExistence type="predicted"/>
<comment type="caution">
    <text evidence="1">The sequence shown here is derived from an EMBL/GenBank/DDBJ whole genome shotgun (WGS) entry which is preliminary data.</text>
</comment>
<evidence type="ECO:0000313" key="1">
    <source>
        <dbReference type="EMBL" id="KAI0085485.1"/>
    </source>
</evidence>
<protein>
    <submittedName>
        <fullName evidence="1">Uncharacterized protein</fullName>
    </submittedName>
</protein>
<sequence>MKVQYELAAIVENRPKERQAINNYIGSLRTCFSATVRDNPLSTAHIEEIDDSQPESSNDVDSVITEPSDTGQVDKADSQLIVSSKAVNHEIFGNPSSSASTLTPIRYSRGRPEYPPEFETLDEACQEFSRRRKEGIPVTGLTSINRGEPEWISFNFRGMVERTVLERLERKKRREMQQLIEAAPYHSDPLPEPDPDPEKHTTLPLEAPALNYNPTAINNQEPPSFKNSEITTIQPNDHRNDEPAERYEVYSAWIKDITNGEVIPETPSQPTPIPDEIQPPSIDPDPPQAPPNIDTPIPEDSVSNMAEAGPSTSTLTQETPPASQSSPEIDSETHSVSQTQREVHRHLLSTSQHLRRLICILPADDPSQDIYQAAYRQATFALLNQRLINQGLTWGPLHSDQHALDPGIVTLTHHRVHQLQSSSTSLHTIRDSERPKRTSKKRKRIAQEFKIPLRPIAIRPAVERSFIPYVPPRAKTPDPPETSTTINPTETSVRIEPDTGQNHAPSDIANRLRDLRDETMLSPSQPPQTLDYFHDTPWDLSQTMSTGDFTQNTQYYSPFDLPPSTGLFPDDDVVMDTFLPPIEPQQNPPPAIERPPTPFPMLEHQFTVNNPLLSPYSLPTYNDRLTLRSATWLQEHSSSSGPASSLENGLWKPPDPSPNQQ</sequence>
<organism evidence="1 2">
    <name type="scientific">Irpex rosettiformis</name>
    <dbReference type="NCBI Taxonomy" id="378272"/>
    <lineage>
        <taxon>Eukaryota</taxon>
        <taxon>Fungi</taxon>
        <taxon>Dikarya</taxon>
        <taxon>Basidiomycota</taxon>
        <taxon>Agaricomycotina</taxon>
        <taxon>Agaricomycetes</taxon>
        <taxon>Polyporales</taxon>
        <taxon>Irpicaceae</taxon>
        <taxon>Irpex</taxon>
    </lineage>
</organism>
<reference evidence="1" key="1">
    <citation type="journal article" date="2021" name="Environ. Microbiol.">
        <title>Gene family expansions and transcriptome signatures uncover fungal adaptations to wood decay.</title>
        <authorList>
            <person name="Hage H."/>
            <person name="Miyauchi S."/>
            <person name="Viragh M."/>
            <person name="Drula E."/>
            <person name="Min B."/>
            <person name="Chaduli D."/>
            <person name="Navarro D."/>
            <person name="Favel A."/>
            <person name="Norest M."/>
            <person name="Lesage-Meessen L."/>
            <person name="Balint B."/>
            <person name="Merenyi Z."/>
            <person name="de Eugenio L."/>
            <person name="Morin E."/>
            <person name="Martinez A.T."/>
            <person name="Baldrian P."/>
            <person name="Stursova M."/>
            <person name="Martinez M.J."/>
            <person name="Novotny C."/>
            <person name="Magnuson J.K."/>
            <person name="Spatafora J.W."/>
            <person name="Maurice S."/>
            <person name="Pangilinan J."/>
            <person name="Andreopoulos W."/>
            <person name="LaButti K."/>
            <person name="Hundley H."/>
            <person name="Na H."/>
            <person name="Kuo A."/>
            <person name="Barry K."/>
            <person name="Lipzen A."/>
            <person name="Henrissat B."/>
            <person name="Riley R."/>
            <person name="Ahrendt S."/>
            <person name="Nagy L.G."/>
            <person name="Grigoriev I.V."/>
            <person name="Martin F."/>
            <person name="Rosso M.N."/>
        </authorList>
    </citation>
    <scope>NUCLEOTIDE SEQUENCE</scope>
    <source>
        <strain evidence="1">CBS 384.51</strain>
    </source>
</reference>